<feature type="signal peptide" evidence="1">
    <location>
        <begin position="1"/>
        <end position="24"/>
    </location>
</feature>
<feature type="chain" id="PRO_5014727553" evidence="1">
    <location>
        <begin position="25"/>
        <end position="99"/>
    </location>
</feature>
<organism evidence="2">
    <name type="scientific">Anopheles darlingi</name>
    <name type="common">Mosquito</name>
    <dbReference type="NCBI Taxonomy" id="43151"/>
    <lineage>
        <taxon>Eukaryota</taxon>
        <taxon>Metazoa</taxon>
        <taxon>Ecdysozoa</taxon>
        <taxon>Arthropoda</taxon>
        <taxon>Hexapoda</taxon>
        <taxon>Insecta</taxon>
        <taxon>Pterygota</taxon>
        <taxon>Neoptera</taxon>
        <taxon>Endopterygota</taxon>
        <taxon>Diptera</taxon>
        <taxon>Nematocera</taxon>
        <taxon>Culicoidea</taxon>
        <taxon>Culicidae</taxon>
        <taxon>Anophelinae</taxon>
        <taxon>Anopheles</taxon>
    </lineage>
</organism>
<proteinExistence type="predicted"/>
<protein>
    <submittedName>
        <fullName evidence="2">Putative secreted protein</fullName>
    </submittedName>
</protein>
<dbReference type="AlphaFoldDB" id="A0A2M4D9J1"/>
<name>A0A2M4D9J1_ANODA</name>
<sequence>MAILTHPSFSLTLLMLGLQSYTKSSLRSDDYSLASPELYTAAHHQPRILYTVEGRSGAIVSTSFGQTHLPSHQVALHLEHLFHSSCIFNPSIIWFEGDC</sequence>
<dbReference type="EMBL" id="GGFL01010066">
    <property type="protein sequence ID" value="MBW74244.1"/>
    <property type="molecule type" value="Transcribed_RNA"/>
</dbReference>
<reference evidence="2" key="1">
    <citation type="submission" date="2018-01" db="EMBL/GenBank/DDBJ databases">
        <title>An insight into the sialome of Amazonian anophelines.</title>
        <authorList>
            <person name="Ribeiro J.M."/>
            <person name="Scarpassa V."/>
            <person name="Calvo E."/>
        </authorList>
    </citation>
    <scope>NUCLEOTIDE SEQUENCE</scope>
</reference>
<evidence type="ECO:0000256" key="1">
    <source>
        <dbReference type="SAM" id="SignalP"/>
    </source>
</evidence>
<evidence type="ECO:0000313" key="2">
    <source>
        <dbReference type="EMBL" id="MBW74244.1"/>
    </source>
</evidence>
<keyword evidence="1" id="KW-0732">Signal</keyword>
<accession>A0A2M4D9J1</accession>